<dbReference type="PANTHER" id="PTHR31595">
    <property type="entry name" value="LONG-CHAIN-ALCOHOL O-FATTY-ACYLTRANSFERASE 3-RELATED"/>
    <property type="match status" value="1"/>
</dbReference>
<evidence type="ECO:0000256" key="6">
    <source>
        <dbReference type="ARBA" id="ARBA00022989"/>
    </source>
</evidence>
<feature type="transmembrane region" description="Helical" evidence="9">
    <location>
        <begin position="486"/>
        <end position="506"/>
    </location>
</feature>
<dbReference type="InterPro" id="IPR044851">
    <property type="entry name" value="Wax_synthase"/>
</dbReference>
<gene>
    <name evidence="11" type="ORF">Vafri_20853</name>
</gene>
<dbReference type="AlphaFoldDB" id="A0A8J4BRN9"/>
<evidence type="ECO:0000256" key="4">
    <source>
        <dbReference type="ARBA" id="ARBA00022679"/>
    </source>
</evidence>
<comment type="subcellular location">
    <subcellularLocation>
        <location evidence="1">Membrane</location>
        <topology evidence="1">Multi-pass membrane protein</topology>
    </subcellularLocation>
</comment>
<evidence type="ECO:0000256" key="1">
    <source>
        <dbReference type="ARBA" id="ARBA00004141"/>
    </source>
</evidence>
<dbReference type="InterPro" id="IPR032805">
    <property type="entry name" value="Wax_synthase_dom"/>
</dbReference>
<feature type="transmembrane region" description="Helical" evidence="9">
    <location>
        <begin position="31"/>
        <end position="50"/>
    </location>
</feature>
<keyword evidence="5 9" id="KW-0812">Transmembrane</keyword>
<dbReference type="EMBL" id="BNCO01000099">
    <property type="protein sequence ID" value="GIL67499.1"/>
    <property type="molecule type" value="Genomic_DNA"/>
</dbReference>
<evidence type="ECO:0000256" key="5">
    <source>
        <dbReference type="ARBA" id="ARBA00022692"/>
    </source>
</evidence>
<evidence type="ECO:0000256" key="3">
    <source>
        <dbReference type="ARBA" id="ARBA00007282"/>
    </source>
</evidence>
<feature type="region of interest" description="Disordered" evidence="8">
    <location>
        <begin position="155"/>
        <end position="196"/>
    </location>
</feature>
<evidence type="ECO:0000313" key="12">
    <source>
        <dbReference type="Proteomes" id="UP000747399"/>
    </source>
</evidence>
<proteinExistence type="inferred from homology"/>
<feature type="domain" description="Wax synthase" evidence="10">
    <location>
        <begin position="412"/>
        <end position="523"/>
    </location>
</feature>
<dbReference type="Proteomes" id="UP000747399">
    <property type="component" value="Unassembled WGS sequence"/>
</dbReference>
<feature type="transmembrane region" description="Helical" evidence="9">
    <location>
        <begin position="370"/>
        <end position="391"/>
    </location>
</feature>
<feature type="transmembrane region" description="Helical" evidence="9">
    <location>
        <begin position="62"/>
        <end position="81"/>
    </location>
</feature>
<dbReference type="GO" id="GO:0008374">
    <property type="term" value="F:O-acyltransferase activity"/>
    <property type="evidence" value="ECO:0007669"/>
    <property type="project" value="InterPro"/>
</dbReference>
<keyword evidence="12" id="KW-1185">Reference proteome</keyword>
<evidence type="ECO:0000256" key="2">
    <source>
        <dbReference type="ARBA" id="ARBA00005179"/>
    </source>
</evidence>
<comment type="similarity">
    <text evidence="3">Belongs to the wax synthase family.</text>
</comment>
<sequence length="611" mass="68294">MEKWIVGTRLDFAPGPTAWHGLSVADFPTLEMAWCLMTAFILFFFHWGIYRFFVHGLQSTQLRCCLALALATSYVSAIPYLHPLRPYWIRELSALQSQLFAWKVLEMALYRGQQPLLDGFWRFLLFDVLILRPEKLILPDHWNVAIQLPRASAPARLSDGSGDGSAGDPRPQHQIDGLQPPPSSEDQRRNSDECTTENAQERHLAEFCIKPGVVTQQACLTEAETVEAAGGRVNASDRCDSAVQQQASCTVSCITQGGNNGIGDGSSGCSSCSSSSSSGITRGTTGSEGGCSMGGDGCNDGGQDNAAMRRGAIARLVAISKAVVVRLRMAGAKSWGPMLDFLSAYIGCEAINAYLMHRRAEDILEAPLPVQAWLCACFATTLYLHLNYFFYATEMLWIMGFALVCGCQVDRWEPLFDSPGKSTSPSDLWKKRWHQAFAYWWTRLVYIPVHSVLDNAFDRLELHANGGNGGRRKSLRLWLIRHRRTLQLAIPTVAVFAFSGLFHEILLWINFGKPTGEQAAFFMLHAGLVLLQRGIRWSPPKRTPTWQDDVRKSLQAAVFMSFTAFTSILFFRPWFRNSYHRELRVPVYGPAGWAVRVWILGMPPSQARLLW</sequence>
<comment type="pathway">
    <text evidence="2">Secondary metabolite biosynthesis.</text>
</comment>
<dbReference type="PANTHER" id="PTHR31595:SF57">
    <property type="entry name" value="OS04G0481900 PROTEIN"/>
    <property type="match status" value="1"/>
</dbReference>
<protein>
    <recommendedName>
        <fullName evidence="10">Wax synthase domain-containing protein</fullName>
    </recommendedName>
</protein>
<reference evidence="11" key="1">
    <citation type="journal article" date="2021" name="Proc. Natl. Acad. Sci. U.S.A.">
        <title>Three genomes in the algal genus Volvox reveal the fate of a haploid sex-determining region after a transition to homothallism.</title>
        <authorList>
            <person name="Yamamoto K."/>
            <person name="Hamaji T."/>
            <person name="Kawai-Toyooka H."/>
            <person name="Matsuzaki R."/>
            <person name="Takahashi F."/>
            <person name="Nishimura Y."/>
            <person name="Kawachi M."/>
            <person name="Noguchi H."/>
            <person name="Minakuchi Y."/>
            <person name="Umen J.G."/>
            <person name="Toyoda A."/>
            <person name="Nozaki H."/>
        </authorList>
    </citation>
    <scope>NUCLEOTIDE SEQUENCE</scope>
    <source>
        <strain evidence="11">NIES-3780</strain>
    </source>
</reference>
<name>A0A8J4BRN9_9CHLO</name>
<keyword evidence="7 9" id="KW-0472">Membrane</keyword>
<accession>A0A8J4BRN9</accession>
<feature type="transmembrane region" description="Helical" evidence="9">
    <location>
        <begin position="556"/>
        <end position="575"/>
    </location>
</feature>
<organism evidence="11 12">
    <name type="scientific">Volvox africanus</name>
    <dbReference type="NCBI Taxonomy" id="51714"/>
    <lineage>
        <taxon>Eukaryota</taxon>
        <taxon>Viridiplantae</taxon>
        <taxon>Chlorophyta</taxon>
        <taxon>core chlorophytes</taxon>
        <taxon>Chlorophyceae</taxon>
        <taxon>CS clade</taxon>
        <taxon>Chlamydomonadales</taxon>
        <taxon>Volvocaceae</taxon>
        <taxon>Volvox</taxon>
    </lineage>
</organism>
<dbReference type="GO" id="GO:0006629">
    <property type="term" value="P:lipid metabolic process"/>
    <property type="evidence" value="ECO:0007669"/>
    <property type="project" value="InterPro"/>
</dbReference>
<evidence type="ECO:0000256" key="9">
    <source>
        <dbReference type="SAM" id="Phobius"/>
    </source>
</evidence>
<comment type="caution">
    <text evidence="11">The sequence shown here is derived from an EMBL/GenBank/DDBJ whole genome shotgun (WGS) entry which is preliminary data.</text>
</comment>
<dbReference type="GO" id="GO:0016020">
    <property type="term" value="C:membrane"/>
    <property type="evidence" value="ECO:0007669"/>
    <property type="project" value="UniProtKB-SubCell"/>
</dbReference>
<evidence type="ECO:0000259" key="10">
    <source>
        <dbReference type="Pfam" id="PF13813"/>
    </source>
</evidence>
<evidence type="ECO:0000256" key="8">
    <source>
        <dbReference type="SAM" id="MobiDB-lite"/>
    </source>
</evidence>
<keyword evidence="6 9" id="KW-1133">Transmembrane helix</keyword>
<keyword evidence="4" id="KW-0808">Transferase</keyword>
<evidence type="ECO:0000256" key="7">
    <source>
        <dbReference type="ARBA" id="ARBA00023136"/>
    </source>
</evidence>
<dbReference type="Pfam" id="PF13813">
    <property type="entry name" value="MBOAT_2"/>
    <property type="match status" value="1"/>
</dbReference>
<evidence type="ECO:0000313" key="11">
    <source>
        <dbReference type="EMBL" id="GIL67499.1"/>
    </source>
</evidence>